<evidence type="ECO:0000256" key="7">
    <source>
        <dbReference type="ARBA" id="ARBA00023170"/>
    </source>
</evidence>
<comment type="subcellular location">
    <subcellularLocation>
        <location evidence="1">Secreted</location>
    </subcellularLocation>
</comment>
<proteinExistence type="inferred from homology"/>
<name>A0A6J1Z522_ACIJB</name>
<keyword evidence="4" id="KW-0732">Signal</keyword>
<keyword evidence="5" id="KW-0677">Repeat</keyword>
<dbReference type="AlphaFoldDB" id="A0A6J1Z522"/>
<dbReference type="Pfam" id="PF01108">
    <property type="entry name" value="Tissue_fac"/>
    <property type="match status" value="1"/>
</dbReference>
<keyword evidence="7 15" id="KW-0675">Receptor</keyword>
<dbReference type="InterPro" id="IPR050650">
    <property type="entry name" value="Type-II_Cytokine-TF_Rcpt"/>
</dbReference>
<feature type="domain" description="Interferon/interleukin receptor" evidence="13">
    <location>
        <begin position="177"/>
        <end position="281"/>
    </location>
</feature>
<evidence type="ECO:0000256" key="9">
    <source>
        <dbReference type="ARBA" id="ARBA00071142"/>
    </source>
</evidence>
<comment type="function">
    <text evidence="8">Receptor for IL22. Binds to IL22, prevents interaction with the functional IL-22R complex and blocks the activity of IL22 (in vitro). May play an important role as an IL22 antagonist in the regulation of inflammatory responses.</text>
</comment>
<evidence type="ECO:0000256" key="2">
    <source>
        <dbReference type="ARBA" id="ARBA00005399"/>
    </source>
</evidence>
<evidence type="ECO:0000256" key="8">
    <source>
        <dbReference type="ARBA" id="ARBA00054691"/>
    </source>
</evidence>
<gene>
    <name evidence="15" type="primary">IL22RA2</name>
</gene>
<evidence type="ECO:0000256" key="6">
    <source>
        <dbReference type="ARBA" id="ARBA00023157"/>
    </source>
</evidence>
<evidence type="ECO:0000259" key="12">
    <source>
        <dbReference type="Pfam" id="PF01108"/>
    </source>
</evidence>
<accession>A0A6J1Z522</accession>
<keyword evidence="6" id="KW-1015">Disulfide bond</keyword>
<feature type="domain" description="Fibronectin type-III" evidence="12">
    <location>
        <begin position="59"/>
        <end position="165"/>
    </location>
</feature>
<evidence type="ECO:0000313" key="15">
    <source>
        <dbReference type="RefSeq" id="XP_026912587.1"/>
    </source>
</evidence>
<protein>
    <recommendedName>
        <fullName evidence="9">Interleukin-22 receptor subunit alpha-2</fullName>
    </recommendedName>
    <alternativeName>
        <fullName evidence="11">Cytokine receptor family type 2, soluble 1</fullName>
    </alternativeName>
    <alternativeName>
        <fullName evidence="10">Interleukin-22-binding protein</fullName>
    </alternativeName>
</protein>
<dbReference type="Proteomes" id="UP001652583">
    <property type="component" value="Chromosome B2"/>
</dbReference>
<dbReference type="CTD" id="116379"/>
<dbReference type="Pfam" id="PF09294">
    <property type="entry name" value="Interfer-bind"/>
    <property type="match status" value="1"/>
</dbReference>
<dbReference type="GO" id="GO:0005576">
    <property type="term" value="C:extracellular region"/>
    <property type="evidence" value="ECO:0007669"/>
    <property type="project" value="UniProtKB-SubCell"/>
</dbReference>
<evidence type="ECO:0000256" key="3">
    <source>
        <dbReference type="ARBA" id="ARBA00022525"/>
    </source>
</evidence>
<evidence type="ECO:0000256" key="10">
    <source>
        <dbReference type="ARBA" id="ARBA00075144"/>
    </source>
</evidence>
<dbReference type="InterPro" id="IPR003961">
    <property type="entry name" value="FN3_dom"/>
</dbReference>
<dbReference type="Gene3D" id="2.60.40.10">
    <property type="entry name" value="Immunoglobulins"/>
    <property type="match status" value="2"/>
</dbReference>
<dbReference type="GO" id="GO:0005886">
    <property type="term" value="C:plasma membrane"/>
    <property type="evidence" value="ECO:0007669"/>
    <property type="project" value="TreeGrafter"/>
</dbReference>
<keyword evidence="14" id="KW-1185">Reference proteome</keyword>
<evidence type="ECO:0000313" key="14">
    <source>
        <dbReference type="Proteomes" id="UP001652583"/>
    </source>
</evidence>
<evidence type="ECO:0000259" key="13">
    <source>
        <dbReference type="Pfam" id="PF09294"/>
    </source>
</evidence>
<dbReference type="PANTHER" id="PTHR20859">
    <property type="entry name" value="INTERFERON/INTERLEUKIN RECEPTOR"/>
    <property type="match status" value="1"/>
</dbReference>
<sequence length="282" mass="32355">MYLKNEIVVPSRNRLNPRGDVRHEDSTVSSSVQSCALIEGSTGCLTGHIATMTPKHCFLAFLISFLLTGVVETQSAHESLMPQRVHFQSRNFHNILHWQPGRACTSNSSIYFVQYKMYGQRQWKNKEDCWGILESFCDLTNETSDIQEPYYGRVRTISAGIRSGWTMTQRFTPWWETKIDPPVMNITQVNGSLLVILHAPGLPYRDQKGKNVSIENYYELVYRVFIINNSIGKEQKVYEGAHRVVEIGVLAPHTAYCVVAEMYQPMLDKRSRRSEEKCVELP</sequence>
<comment type="similarity">
    <text evidence="2">Belongs to the type II cytokine receptor family.</text>
</comment>
<reference evidence="15" key="1">
    <citation type="submission" date="2025-08" db="UniProtKB">
        <authorList>
            <consortium name="RefSeq"/>
        </authorList>
    </citation>
    <scope>IDENTIFICATION</scope>
    <source>
        <tissue evidence="15">Blood</tissue>
    </source>
</reference>
<dbReference type="FunFam" id="2.60.40.10:FF:001095">
    <property type="entry name" value="Interleukin 22 receptor, alpha 2"/>
    <property type="match status" value="1"/>
</dbReference>
<dbReference type="GO" id="GO:0004896">
    <property type="term" value="F:cytokine receptor activity"/>
    <property type="evidence" value="ECO:0007669"/>
    <property type="project" value="TreeGrafter"/>
</dbReference>
<organism evidence="14 15">
    <name type="scientific">Acinonyx jubatus</name>
    <name type="common">Cheetah</name>
    <dbReference type="NCBI Taxonomy" id="32536"/>
    <lineage>
        <taxon>Eukaryota</taxon>
        <taxon>Metazoa</taxon>
        <taxon>Chordata</taxon>
        <taxon>Craniata</taxon>
        <taxon>Vertebrata</taxon>
        <taxon>Euteleostomi</taxon>
        <taxon>Mammalia</taxon>
        <taxon>Eutheria</taxon>
        <taxon>Laurasiatheria</taxon>
        <taxon>Carnivora</taxon>
        <taxon>Feliformia</taxon>
        <taxon>Felidae</taxon>
        <taxon>Felinae</taxon>
        <taxon>Acinonyx</taxon>
    </lineage>
</organism>
<dbReference type="PANTHER" id="PTHR20859:SF51">
    <property type="entry name" value="INTERLEUKIN-22 RECEPTOR SUBUNIT ALPHA-2"/>
    <property type="match status" value="1"/>
</dbReference>
<dbReference type="InterPro" id="IPR013783">
    <property type="entry name" value="Ig-like_fold"/>
</dbReference>
<dbReference type="GeneID" id="106983676"/>
<dbReference type="InterPro" id="IPR036116">
    <property type="entry name" value="FN3_sf"/>
</dbReference>
<evidence type="ECO:0000256" key="5">
    <source>
        <dbReference type="ARBA" id="ARBA00022737"/>
    </source>
</evidence>
<keyword evidence="3" id="KW-0964">Secreted</keyword>
<dbReference type="KEGG" id="aju:106983676"/>
<evidence type="ECO:0000256" key="11">
    <source>
        <dbReference type="ARBA" id="ARBA00080921"/>
    </source>
</evidence>
<evidence type="ECO:0000256" key="4">
    <source>
        <dbReference type="ARBA" id="ARBA00022729"/>
    </source>
</evidence>
<dbReference type="RefSeq" id="XP_026912587.1">
    <property type="nucleotide sequence ID" value="XM_027056786.2"/>
</dbReference>
<evidence type="ECO:0000256" key="1">
    <source>
        <dbReference type="ARBA" id="ARBA00004613"/>
    </source>
</evidence>
<dbReference type="SUPFAM" id="SSF49265">
    <property type="entry name" value="Fibronectin type III"/>
    <property type="match status" value="2"/>
</dbReference>
<dbReference type="FunFam" id="2.60.40.10:FF:000348">
    <property type="entry name" value="Interleukin 20 receptor subunit alpha"/>
    <property type="match status" value="1"/>
</dbReference>
<dbReference type="InterPro" id="IPR015373">
    <property type="entry name" value="Interferon/interleukin_rcp_dom"/>
</dbReference>